<organism evidence="1">
    <name type="scientific">Phytophthora infestans</name>
    <name type="common">Potato late blight agent</name>
    <name type="synonym">Botrytis infestans</name>
    <dbReference type="NCBI Taxonomy" id="4787"/>
    <lineage>
        <taxon>Eukaryota</taxon>
        <taxon>Sar</taxon>
        <taxon>Stramenopiles</taxon>
        <taxon>Oomycota</taxon>
        <taxon>Peronosporomycetes</taxon>
        <taxon>Peronosporales</taxon>
        <taxon>Peronosporaceae</taxon>
        <taxon>Phytophthora</taxon>
    </lineage>
</organism>
<reference evidence="1" key="1">
    <citation type="journal article" date="2005" name="Proc. Natl. Acad. Sci. U.S.A.">
        <title>An ancestral oomycete locus contains late blight avirulence gene Avr3a, encoding a protein that is recognized in the host cytoplasm.</title>
        <authorList>
            <person name="Armstrong M.R."/>
            <person name="Whisson S.C."/>
            <person name="Pritchard L."/>
            <person name="Bos J.I.B."/>
            <person name="Venter E."/>
            <person name="Avrova A.O."/>
            <person name="Rehmany A.P."/>
            <person name="Bohme U."/>
            <person name="Brooks K."/>
            <person name="Cherevach I."/>
            <person name="Hamlin N."/>
            <person name="White B."/>
            <person name="Fraser A."/>
            <person name="Lord A."/>
            <person name="Quail M.A."/>
            <person name="Churcher C."/>
            <person name="Hall N."/>
            <person name="Berriman M."/>
            <person name="Kamoun S."/>
            <person name="Beyon J.L."/>
            <person name="Birch P.R.J."/>
        </authorList>
    </citation>
    <scope>NUCLEOTIDE SEQUENCE</scope>
</reference>
<protein>
    <submittedName>
        <fullName evidence="1">Uncharacterized protein</fullName>
    </submittedName>
</protein>
<dbReference type="AlphaFoldDB" id="Q572H7"/>
<evidence type="ECO:0000313" key="1">
    <source>
        <dbReference type="EMBL" id="CAI72298.1"/>
    </source>
</evidence>
<name>Q572H7_PHYIN</name>
<dbReference type="EMBL" id="AJ893357">
    <property type="protein sequence ID" value="CAI72298.1"/>
    <property type="molecule type" value="Genomic_DNA"/>
</dbReference>
<proteinExistence type="predicted"/>
<sequence length="128" mass="14537">MLDTFADFDDHEVLLLRDQTDVASGAVVPTAVKKLAFGRCSENFCMDWTYGTNNLGIYLSVLLLNCFYPPRCIFISVPAPLTYVYFCITQGVSWLQVQRGGIPVLDFIALDKRKTSMEAILYFFKMKN</sequence>
<accession>Q572H7</accession>
<gene>
    <name evidence="1" type="ORF">PI49.0060c</name>
</gene>